<accession>A0A1I4NDU9</accession>
<proteinExistence type="predicted"/>
<dbReference type="OrthoDB" id="6058064at2"/>
<dbReference type="Proteomes" id="UP000183287">
    <property type="component" value="Unassembled WGS sequence"/>
</dbReference>
<keyword evidence="2" id="KW-1185">Reference proteome</keyword>
<reference evidence="2" key="1">
    <citation type="submission" date="2016-10" db="EMBL/GenBank/DDBJ databases">
        <authorList>
            <person name="Varghese N."/>
            <person name="Submissions S."/>
        </authorList>
    </citation>
    <scope>NUCLEOTIDE SEQUENCE [LARGE SCALE GENOMIC DNA]</scope>
    <source>
        <strain evidence="2">Nm44</strain>
    </source>
</reference>
<protein>
    <submittedName>
        <fullName evidence="1">Uncharacterized protein</fullName>
    </submittedName>
</protein>
<dbReference type="EMBL" id="FOUB01000014">
    <property type="protein sequence ID" value="SFM13668.1"/>
    <property type="molecule type" value="Genomic_DNA"/>
</dbReference>
<dbReference type="AlphaFoldDB" id="A0A1I4NDU9"/>
<gene>
    <name evidence="1" type="ORF">SAMN05421863_101465</name>
</gene>
<dbReference type="STRING" id="44574.AAW31_06560"/>
<evidence type="ECO:0000313" key="1">
    <source>
        <dbReference type="EMBL" id="SFM13668.1"/>
    </source>
</evidence>
<evidence type="ECO:0000313" key="2">
    <source>
        <dbReference type="Proteomes" id="UP000183287"/>
    </source>
</evidence>
<organism evidence="1 2">
    <name type="scientific">Nitrosomonas communis</name>
    <dbReference type="NCBI Taxonomy" id="44574"/>
    <lineage>
        <taxon>Bacteria</taxon>
        <taxon>Pseudomonadati</taxon>
        <taxon>Pseudomonadota</taxon>
        <taxon>Betaproteobacteria</taxon>
        <taxon>Nitrosomonadales</taxon>
        <taxon>Nitrosomonadaceae</taxon>
        <taxon>Nitrosomonas</taxon>
    </lineage>
</organism>
<name>A0A1I4NDU9_9PROT</name>
<dbReference type="RefSeq" id="WP_074904911.1">
    <property type="nucleotide sequence ID" value="NZ_FOUB01000014.1"/>
</dbReference>
<sequence>MNELIPYDFAQSPKINITELSVSEIAALPPAQLQELHSNLLTMQANIKTVLDRVHAALDQRYGEQASAMRLHTGKDFGVCHLTDGPLRVTVDLPKRVSWDQAQLSILAQRIAEAGENVSDYIDIEYSITETRYNHWPVSLQGLFNSARTVKPGKTSYRLALTQTKGEA</sequence>